<protein>
    <submittedName>
        <fullName evidence="3">Uncharacterized protein</fullName>
    </submittedName>
</protein>
<evidence type="ECO:0000256" key="2">
    <source>
        <dbReference type="SAM" id="MobiDB-lite"/>
    </source>
</evidence>
<gene>
    <name evidence="3" type="ORF">DTER00134_LOCUS4078</name>
</gene>
<keyword evidence="1" id="KW-0677">Repeat</keyword>
<accession>A0A7S3QPW3</accession>
<dbReference type="EMBL" id="HBIP01007631">
    <property type="protein sequence ID" value="CAE0489008.1"/>
    <property type="molecule type" value="Transcribed_RNA"/>
</dbReference>
<feature type="region of interest" description="Disordered" evidence="2">
    <location>
        <begin position="58"/>
        <end position="87"/>
    </location>
</feature>
<dbReference type="InterPro" id="IPR003409">
    <property type="entry name" value="MORN"/>
</dbReference>
<dbReference type="Pfam" id="PF02493">
    <property type="entry name" value="MORN"/>
    <property type="match status" value="3"/>
</dbReference>
<dbReference type="Gene3D" id="2.20.110.10">
    <property type="entry name" value="Histone H3 K4-specific methyltransferase SET7/9 N-terminal domain"/>
    <property type="match status" value="2"/>
</dbReference>
<reference evidence="3" key="1">
    <citation type="submission" date="2021-01" db="EMBL/GenBank/DDBJ databases">
        <authorList>
            <person name="Corre E."/>
            <person name="Pelletier E."/>
            <person name="Niang G."/>
            <person name="Scheremetjew M."/>
            <person name="Finn R."/>
            <person name="Kale V."/>
            <person name="Holt S."/>
            <person name="Cochrane G."/>
            <person name="Meng A."/>
            <person name="Brown T."/>
            <person name="Cohen L."/>
        </authorList>
    </citation>
    <scope>NUCLEOTIDE SEQUENCE</scope>
    <source>
        <strain evidence="3">CCMP1320</strain>
    </source>
</reference>
<feature type="compositionally biased region" description="Basic and acidic residues" evidence="2">
    <location>
        <begin position="58"/>
        <end position="79"/>
    </location>
</feature>
<evidence type="ECO:0000256" key="1">
    <source>
        <dbReference type="ARBA" id="ARBA00022737"/>
    </source>
</evidence>
<evidence type="ECO:0000313" key="3">
    <source>
        <dbReference type="EMBL" id="CAE0489008.1"/>
    </source>
</evidence>
<proteinExistence type="predicted"/>
<dbReference type="PANTHER" id="PTHR46917:SF1">
    <property type="entry name" value="MORN REPEAT-CONTAINING PROTEIN 2"/>
    <property type="match status" value="1"/>
</dbReference>
<dbReference type="GO" id="GO:0016020">
    <property type="term" value="C:membrane"/>
    <property type="evidence" value="ECO:0007669"/>
    <property type="project" value="UniProtKB-ARBA"/>
</dbReference>
<name>A0A7S3QPW3_DUNTE</name>
<dbReference type="SMART" id="SM00698">
    <property type="entry name" value="MORN"/>
    <property type="match status" value="3"/>
</dbReference>
<organism evidence="3">
    <name type="scientific">Dunaliella tertiolecta</name>
    <name type="common">Green alga</name>
    <dbReference type="NCBI Taxonomy" id="3047"/>
    <lineage>
        <taxon>Eukaryota</taxon>
        <taxon>Viridiplantae</taxon>
        <taxon>Chlorophyta</taxon>
        <taxon>core chlorophytes</taxon>
        <taxon>Chlorophyceae</taxon>
        <taxon>CS clade</taxon>
        <taxon>Chlamydomonadales</taxon>
        <taxon>Dunaliellaceae</taxon>
        <taxon>Dunaliella</taxon>
    </lineage>
</organism>
<dbReference type="PANTHER" id="PTHR46917">
    <property type="entry name" value="MORN REPEAT-CONTAINING PROTEIN 2"/>
    <property type="match status" value="1"/>
</dbReference>
<dbReference type="AlphaFoldDB" id="A0A7S3QPW3"/>
<dbReference type="SUPFAM" id="SSF82185">
    <property type="entry name" value="Histone H3 K4-specific methyltransferase SET7/9 N-terminal domain"/>
    <property type="match status" value="1"/>
</dbReference>
<dbReference type="FunFam" id="2.20.110.10:FF:000025">
    <property type="entry name" value="MORN repeat, putative"/>
    <property type="match status" value="1"/>
</dbReference>
<dbReference type="InterPro" id="IPR052849">
    <property type="entry name" value="MORN_repeat_protein"/>
</dbReference>
<feature type="compositionally biased region" description="Basic and acidic residues" evidence="2">
    <location>
        <begin position="1"/>
        <end position="14"/>
    </location>
</feature>
<sequence length="180" mass="20124">MPPKKSGEKKKDTDSPEIPSTPPPPTSGVGRFYYPEPSKATYVGGWKLLFAVEPVNPDMEKKGKKAVKDEPQEPSEPPRRVRHGRGTYQEGAYVYEGDFQEDIITGHGKFTYASGACYDGQWENGVYQGYGKYTWPDGRSYEGEWQQNKMHGNGKYTDANGHKWAGQFYNGAGPGLTYIL</sequence>
<feature type="region of interest" description="Disordered" evidence="2">
    <location>
        <begin position="1"/>
        <end position="32"/>
    </location>
</feature>